<dbReference type="AlphaFoldDB" id="A0A937RGY4"/>
<organism evidence="1 2">
    <name type="scientific">Frankia nepalensis</name>
    <dbReference type="NCBI Taxonomy" id="1836974"/>
    <lineage>
        <taxon>Bacteria</taxon>
        <taxon>Bacillati</taxon>
        <taxon>Actinomycetota</taxon>
        <taxon>Actinomycetes</taxon>
        <taxon>Frankiales</taxon>
        <taxon>Frankiaceae</taxon>
        <taxon>Frankia</taxon>
    </lineage>
</organism>
<dbReference type="Proteomes" id="UP000604475">
    <property type="component" value="Unassembled WGS sequence"/>
</dbReference>
<accession>A0A937RGY4</accession>
<dbReference type="RefSeq" id="WP_203004374.1">
    <property type="nucleotide sequence ID" value="NZ_JADWYU010000128.1"/>
</dbReference>
<name>A0A937RGY4_9ACTN</name>
<comment type="caution">
    <text evidence="1">The sequence shown here is derived from an EMBL/GenBank/DDBJ whole genome shotgun (WGS) entry which is preliminary data.</text>
</comment>
<evidence type="ECO:0000313" key="2">
    <source>
        <dbReference type="Proteomes" id="UP000604475"/>
    </source>
</evidence>
<proteinExistence type="predicted"/>
<sequence>MANETDALTVLRGLWSGAGASREEVEAACGNTKVCRNMKHVNFEAANFQSGSDTGADLGAAWRAKLAREGKLRPDAGSLGDLIRSKVGKQS</sequence>
<dbReference type="EMBL" id="JAEACQ010000239">
    <property type="protein sequence ID" value="MBL7629922.1"/>
    <property type="molecule type" value="Genomic_DNA"/>
</dbReference>
<keyword evidence="2" id="KW-1185">Reference proteome</keyword>
<reference evidence="1" key="1">
    <citation type="submission" date="2020-12" db="EMBL/GenBank/DDBJ databases">
        <title>Genomic characterization of non-nitrogen-fixing Frankia strains.</title>
        <authorList>
            <person name="Carlos-Shanley C."/>
            <person name="Guerra T."/>
            <person name="Hahn D."/>
        </authorList>
    </citation>
    <scope>NUCLEOTIDE SEQUENCE</scope>
    <source>
        <strain evidence="1">CN6</strain>
    </source>
</reference>
<protein>
    <submittedName>
        <fullName evidence="1">Uncharacterized protein</fullName>
    </submittedName>
</protein>
<gene>
    <name evidence="1" type="ORF">I7412_22675</name>
</gene>
<evidence type="ECO:0000313" key="1">
    <source>
        <dbReference type="EMBL" id="MBL7629922.1"/>
    </source>
</evidence>